<gene>
    <name evidence="1" type="ORF">GF068_29425</name>
</gene>
<dbReference type="Proteomes" id="UP000440224">
    <property type="component" value="Unassembled WGS sequence"/>
</dbReference>
<dbReference type="AlphaFoldDB" id="A0A6N7PVR9"/>
<reference evidence="1 2" key="1">
    <citation type="submission" date="2019-10" db="EMBL/GenBank/DDBJ databases">
        <title>A soil myxobacterium in the family Polyangiaceae.</title>
        <authorList>
            <person name="Li Y."/>
            <person name="Wang J."/>
        </authorList>
    </citation>
    <scope>NUCLEOTIDE SEQUENCE [LARGE SCALE GENOMIC DNA]</scope>
    <source>
        <strain evidence="1 2">DSM 14734</strain>
    </source>
</reference>
<name>A0A6N7PVR9_9BACT</name>
<evidence type="ECO:0000313" key="1">
    <source>
        <dbReference type="EMBL" id="MRG96009.1"/>
    </source>
</evidence>
<comment type="caution">
    <text evidence="1">The sequence shown here is derived from an EMBL/GenBank/DDBJ whole genome shotgun (WGS) entry which is preliminary data.</text>
</comment>
<sequence length="145" mass="16522">MGKGYETRIGAIIGHIITLAEERDEEYDANRKGPYPLRDSADVVREAMESIRLRRDPDARKAKRPCESKLQEYLLALDPKDLWKVQVVKRAGRDDDDILSLSRRRQVESHAVTARMMAEEECLAEDLEKGLAIAKRDGVDLDTDI</sequence>
<dbReference type="RefSeq" id="WP_153822826.1">
    <property type="nucleotide sequence ID" value="NZ_WJIE01000010.1"/>
</dbReference>
<proteinExistence type="predicted"/>
<evidence type="ECO:0000313" key="2">
    <source>
        <dbReference type="Proteomes" id="UP000440224"/>
    </source>
</evidence>
<accession>A0A6N7PVR9</accession>
<keyword evidence="2" id="KW-1185">Reference proteome</keyword>
<organism evidence="1 2">
    <name type="scientific">Polyangium spumosum</name>
    <dbReference type="NCBI Taxonomy" id="889282"/>
    <lineage>
        <taxon>Bacteria</taxon>
        <taxon>Pseudomonadati</taxon>
        <taxon>Myxococcota</taxon>
        <taxon>Polyangia</taxon>
        <taxon>Polyangiales</taxon>
        <taxon>Polyangiaceae</taxon>
        <taxon>Polyangium</taxon>
    </lineage>
</organism>
<protein>
    <submittedName>
        <fullName evidence="1">Uncharacterized protein</fullName>
    </submittedName>
</protein>
<dbReference type="EMBL" id="WJIE01000010">
    <property type="protein sequence ID" value="MRG96009.1"/>
    <property type="molecule type" value="Genomic_DNA"/>
</dbReference>